<gene>
    <name evidence="2" type="ORF">GCM10009765_46370</name>
</gene>
<accession>A0ABN2HQB0</accession>
<organism evidence="2 3">
    <name type="scientific">Fodinicola feengrottensis</name>
    <dbReference type="NCBI Taxonomy" id="435914"/>
    <lineage>
        <taxon>Bacteria</taxon>
        <taxon>Bacillati</taxon>
        <taxon>Actinomycetota</taxon>
        <taxon>Actinomycetes</taxon>
        <taxon>Mycobacteriales</taxon>
        <taxon>Fodinicola</taxon>
    </lineage>
</organism>
<dbReference type="Proteomes" id="UP001500618">
    <property type="component" value="Unassembled WGS sequence"/>
</dbReference>
<feature type="domain" description="VOC" evidence="1">
    <location>
        <begin position="4"/>
        <end position="108"/>
    </location>
</feature>
<evidence type="ECO:0000313" key="2">
    <source>
        <dbReference type="EMBL" id="GAA1691704.1"/>
    </source>
</evidence>
<proteinExistence type="predicted"/>
<dbReference type="PROSITE" id="PS51819">
    <property type="entry name" value="VOC"/>
    <property type="match status" value="1"/>
</dbReference>
<comment type="caution">
    <text evidence="2">The sequence shown here is derived from an EMBL/GenBank/DDBJ whole genome shotgun (WGS) entry which is preliminary data.</text>
</comment>
<name>A0ABN2HQB0_9ACTN</name>
<evidence type="ECO:0000313" key="3">
    <source>
        <dbReference type="Proteomes" id="UP001500618"/>
    </source>
</evidence>
<dbReference type="Gene3D" id="3.10.180.10">
    <property type="entry name" value="2,3-Dihydroxybiphenyl 1,2-Dioxygenase, domain 1"/>
    <property type="match status" value="1"/>
</dbReference>
<sequence length="115" mass="12593">MAIIGLHTIVYSSHAEEVRAFFRDVLDYPSADAGGGWLIFAMPPAELAVHPGDEPRQELYLMCDDLPATMTELTAKGVTFTKPVDEQRWGAITAIALPGGTEIGLYQPYHPLPPR</sequence>
<keyword evidence="3" id="KW-1185">Reference proteome</keyword>
<dbReference type="InterPro" id="IPR029068">
    <property type="entry name" value="Glyas_Bleomycin-R_OHBP_Dase"/>
</dbReference>
<dbReference type="SUPFAM" id="SSF54593">
    <property type="entry name" value="Glyoxalase/Bleomycin resistance protein/Dihydroxybiphenyl dioxygenase"/>
    <property type="match status" value="1"/>
</dbReference>
<dbReference type="InterPro" id="IPR037523">
    <property type="entry name" value="VOC_core"/>
</dbReference>
<dbReference type="RefSeq" id="WP_344312526.1">
    <property type="nucleotide sequence ID" value="NZ_BAAANY010000019.1"/>
</dbReference>
<protein>
    <recommendedName>
        <fullName evidence="1">VOC domain-containing protein</fullName>
    </recommendedName>
</protein>
<evidence type="ECO:0000259" key="1">
    <source>
        <dbReference type="PROSITE" id="PS51819"/>
    </source>
</evidence>
<dbReference type="EMBL" id="BAAANY010000019">
    <property type="protein sequence ID" value="GAA1691704.1"/>
    <property type="molecule type" value="Genomic_DNA"/>
</dbReference>
<reference evidence="2 3" key="1">
    <citation type="journal article" date="2019" name="Int. J. Syst. Evol. Microbiol.">
        <title>The Global Catalogue of Microorganisms (GCM) 10K type strain sequencing project: providing services to taxonomists for standard genome sequencing and annotation.</title>
        <authorList>
            <consortium name="The Broad Institute Genomics Platform"/>
            <consortium name="The Broad Institute Genome Sequencing Center for Infectious Disease"/>
            <person name="Wu L."/>
            <person name="Ma J."/>
        </authorList>
    </citation>
    <scope>NUCLEOTIDE SEQUENCE [LARGE SCALE GENOMIC DNA]</scope>
    <source>
        <strain evidence="2 3">JCM 14718</strain>
    </source>
</reference>